<dbReference type="PROSITE" id="PS50878">
    <property type="entry name" value="RT_POL"/>
    <property type="match status" value="1"/>
</dbReference>
<protein>
    <recommendedName>
        <fullName evidence="1">Reverse transcriptase domain-containing protein</fullName>
    </recommendedName>
</protein>
<reference evidence="2" key="1">
    <citation type="submission" date="2025-08" db="UniProtKB">
        <authorList>
            <consortium name="Ensembl"/>
        </authorList>
    </citation>
    <scope>IDENTIFICATION</scope>
</reference>
<dbReference type="Ensembl" id="ENSNMLT00000001837.1">
    <property type="protein sequence ID" value="ENSNMLP00000001592.1"/>
    <property type="gene ID" value="ENSNMLG00000001201.1"/>
</dbReference>
<dbReference type="PANTHER" id="PTHR33332">
    <property type="entry name" value="REVERSE TRANSCRIPTASE DOMAIN-CONTAINING PROTEIN"/>
    <property type="match status" value="1"/>
</dbReference>
<proteinExistence type="predicted"/>
<dbReference type="Proteomes" id="UP000694523">
    <property type="component" value="Unplaced"/>
</dbReference>
<evidence type="ECO:0000313" key="3">
    <source>
        <dbReference type="Proteomes" id="UP000694523"/>
    </source>
</evidence>
<evidence type="ECO:0000259" key="1">
    <source>
        <dbReference type="PROSITE" id="PS50878"/>
    </source>
</evidence>
<evidence type="ECO:0000313" key="2">
    <source>
        <dbReference type="Ensembl" id="ENSNMLP00000001592.1"/>
    </source>
</evidence>
<dbReference type="InterPro" id="IPR000477">
    <property type="entry name" value="RT_dom"/>
</dbReference>
<dbReference type="Pfam" id="PF00078">
    <property type="entry name" value="RVT_1"/>
    <property type="match status" value="1"/>
</dbReference>
<dbReference type="InterPro" id="IPR043502">
    <property type="entry name" value="DNA/RNA_pol_sf"/>
</dbReference>
<sequence length="518" mass="58947">MAEINETEVASIIKGLKNSKAKDVYGIDANFIKAHKDILVCPITRMINMSIRHSIVPTAWKVATITPIFKSGNKNNVNNYRPISILPIISKILEKWVAKQLTTHLDKGHTPLHPMQFGFRAKYSTESAINLFLEKVKHDLDYCPVVGAVFLDLKRAFDTVDHQILLSRLTKFNFSEQAVSWMKSYLSTRTHCVTVSGIKSTFLNCEVGVPQGSILGPILFSLYINDLPNICPHFHTQLYADDAVIFTNAKSNSEVSEKLTSAMCCIDEWLSKSCLLLNSKKTVCMFFSKRPTARTSSNVFIKGEELQIVDKFKYLGVILDSTLSFKNHVKHMCKIVNFNLRNFRQIRTSLPENAAKMFLHCMIFSHIEYCITNWSLTSLTTLKPIESLYKKALKIFDKKPYSFHHCLILEKYNILNFENFRTFKMACSVYKILHGLSPPSLNEFIKFISSTSGRVTRAATRGDCVVPYRRTAFSQQVLSVKGTTVWNSIPADIRDCTTFIVFKTKLKGWLKGNQTCNH</sequence>
<feature type="domain" description="Reverse transcriptase" evidence="1">
    <location>
        <begin position="49"/>
        <end position="319"/>
    </location>
</feature>
<organism evidence="2 3">
    <name type="scientific">Neogobius melanostomus</name>
    <name type="common">round goby</name>
    <dbReference type="NCBI Taxonomy" id="47308"/>
    <lineage>
        <taxon>Eukaryota</taxon>
        <taxon>Metazoa</taxon>
        <taxon>Chordata</taxon>
        <taxon>Craniata</taxon>
        <taxon>Vertebrata</taxon>
        <taxon>Euteleostomi</taxon>
        <taxon>Actinopterygii</taxon>
        <taxon>Neopterygii</taxon>
        <taxon>Teleostei</taxon>
        <taxon>Neoteleostei</taxon>
        <taxon>Acanthomorphata</taxon>
        <taxon>Gobiaria</taxon>
        <taxon>Gobiiformes</taxon>
        <taxon>Gobioidei</taxon>
        <taxon>Gobiidae</taxon>
        <taxon>Benthophilinae</taxon>
        <taxon>Neogobiini</taxon>
        <taxon>Neogobius</taxon>
    </lineage>
</organism>
<dbReference type="SUPFAM" id="SSF56672">
    <property type="entry name" value="DNA/RNA polymerases"/>
    <property type="match status" value="1"/>
</dbReference>
<reference evidence="2" key="2">
    <citation type="submission" date="2025-09" db="UniProtKB">
        <authorList>
            <consortium name="Ensembl"/>
        </authorList>
    </citation>
    <scope>IDENTIFICATION</scope>
</reference>
<keyword evidence="3" id="KW-1185">Reference proteome</keyword>
<dbReference type="CDD" id="cd01650">
    <property type="entry name" value="RT_nLTR_like"/>
    <property type="match status" value="1"/>
</dbReference>
<accession>A0A8C6SBP6</accession>
<dbReference type="AlphaFoldDB" id="A0A8C6SBP6"/>
<name>A0A8C6SBP6_9GOBI</name>